<dbReference type="Gene3D" id="3.30.70.270">
    <property type="match status" value="1"/>
</dbReference>
<organism evidence="9 10">
    <name type="scientific">Elusimicrobium minutum (strain Pei191)</name>
    <dbReference type="NCBI Taxonomy" id="445932"/>
    <lineage>
        <taxon>Bacteria</taxon>
        <taxon>Pseudomonadati</taxon>
        <taxon>Elusimicrobiota</taxon>
        <taxon>Elusimicrobia</taxon>
        <taxon>Elusimicrobiales</taxon>
        <taxon>Elusimicrobiaceae</taxon>
        <taxon>Elusimicrobium</taxon>
    </lineage>
</organism>
<dbReference type="SUPFAM" id="SSF55073">
    <property type="entry name" value="Nucleotide cyclase"/>
    <property type="match status" value="1"/>
</dbReference>
<dbReference type="STRING" id="445932.Emin_0087"/>
<dbReference type="InterPro" id="IPR043128">
    <property type="entry name" value="Rev_trsase/Diguanyl_cyclase"/>
</dbReference>
<dbReference type="InterPro" id="IPR039420">
    <property type="entry name" value="WalR-like"/>
</dbReference>
<keyword evidence="5" id="KW-0804">Transcription</keyword>
<evidence type="ECO:0000256" key="4">
    <source>
        <dbReference type="ARBA" id="ARBA00023125"/>
    </source>
</evidence>
<feature type="domain" description="Response regulatory" evidence="7">
    <location>
        <begin position="5"/>
        <end position="121"/>
    </location>
</feature>
<dbReference type="CDD" id="cd01949">
    <property type="entry name" value="GGDEF"/>
    <property type="match status" value="1"/>
</dbReference>
<evidence type="ECO:0000259" key="7">
    <source>
        <dbReference type="PROSITE" id="PS50110"/>
    </source>
</evidence>
<dbReference type="KEGG" id="emi:Emin_0087"/>
<protein>
    <submittedName>
        <fullName evidence="9">Response regulator receiver modulated diguanylate cyclase</fullName>
    </submittedName>
</protein>
<dbReference type="InterPro" id="IPR001789">
    <property type="entry name" value="Sig_transdc_resp-reg_receiver"/>
</dbReference>
<evidence type="ECO:0000256" key="1">
    <source>
        <dbReference type="ARBA" id="ARBA00022553"/>
    </source>
</evidence>
<dbReference type="Pfam" id="PF00990">
    <property type="entry name" value="GGDEF"/>
    <property type="match status" value="1"/>
</dbReference>
<evidence type="ECO:0000256" key="5">
    <source>
        <dbReference type="ARBA" id="ARBA00023163"/>
    </source>
</evidence>
<reference evidence="9 10" key="1">
    <citation type="journal article" date="2009" name="Appl. Environ. Microbiol.">
        <title>Genomic analysis of 'Elusimicrobium minutum,' the first cultivated representative of the phylum 'Elusimicrobia' (formerly termite group 1).</title>
        <authorList>
            <person name="Herlemann D.P.R."/>
            <person name="Geissinger O."/>
            <person name="Ikeda-Ohtsubo W."/>
            <person name="Kunin V."/>
            <person name="Sun H."/>
            <person name="Lapidus A."/>
            <person name="Hugenholtz P."/>
            <person name="Brune A."/>
        </authorList>
    </citation>
    <scope>NUCLEOTIDE SEQUENCE [LARGE SCALE GENOMIC DNA]</scope>
    <source>
        <strain evidence="9 10">Pei191</strain>
    </source>
</reference>
<dbReference type="GO" id="GO:0006355">
    <property type="term" value="P:regulation of DNA-templated transcription"/>
    <property type="evidence" value="ECO:0007669"/>
    <property type="project" value="TreeGrafter"/>
</dbReference>
<dbReference type="GO" id="GO:0032993">
    <property type="term" value="C:protein-DNA complex"/>
    <property type="evidence" value="ECO:0007669"/>
    <property type="project" value="TreeGrafter"/>
</dbReference>
<keyword evidence="3" id="KW-0805">Transcription regulation</keyword>
<dbReference type="OrthoDB" id="9813903at2"/>
<keyword evidence="4" id="KW-0238">DNA-binding</keyword>
<dbReference type="InterPro" id="IPR000160">
    <property type="entry name" value="GGDEF_dom"/>
</dbReference>
<feature type="modified residue" description="4-aspartylphosphate" evidence="6">
    <location>
        <position position="54"/>
    </location>
</feature>
<dbReference type="SMART" id="SM00267">
    <property type="entry name" value="GGDEF"/>
    <property type="match status" value="1"/>
</dbReference>
<dbReference type="PANTHER" id="PTHR48111:SF1">
    <property type="entry name" value="TWO-COMPONENT RESPONSE REGULATOR ORR33"/>
    <property type="match status" value="1"/>
</dbReference>
<proteinExistence type="predicted"/>
<dbReference type="Gene3D" id="3.40.50.2300">
    <property type="match status" value="1"/>
</dbReference>
<dbReference type="PROSITE" id="PS50887">
    <property type="entry name" value="GGDEF"/>
    <property type="match status" value="1"/>
</dbReference>
<evidence type="ECO:0000256" key="3">
    <source>
        <dbReference type="ARBA" id="ARBA00023015"/>
    </source>
</evidence>
<dbReference type="SMART" id="SM00448">
    <property type="entry name" value="REC"/>
    <property type="match status" value="1"/>
</dbReference>
<feature type="domain" description="GGDEF" evidence="8">
    <location>
        <begin position="154"/>
        <end position="305"/>
    </location>
</feature>
<dbReference type="HOGENOM" id="CLU_000445_11_7_0"/>
<dbReference type="PANTHER" id="PTHR48111">
    <property type="entry name" value="REGULATOR OF RPOS"/>
    <property type="match status" value="1"/>
</dbReference>
<dbReference type="PROSITE" id="PS50110">
    <property type="entry name" value="RESPONSE_REGULATORY"/>
    <property type="match status" value="1"/>
</dbReference>
<evidence type="ECO:0000313" key="9">
    <source>
        <dbReference type="EMBL" id="ACC97653.1"/>
    </source>
</evidence>
<dbReference type="GO" id="GO:0000976">
    <property type="term" value="F:transcription cis-regulatory region binding"/>
    <property type="evidence" value="ECO:0007669"/>
    <property type="project" value="TreeGrafter"/>
</dbReference>
<dbReference type="InterPro" id="IPR011006">
    <property type="entry name" value="CheY-like_superfamily"/>
</dbReference>
<gene>
    <name evidence="9" type="ordered locus">Emin_0087</name>
</gene>
<sequence>MANERILIADDNNAIRELVEDILKDAGYEVVTAVDGDDALEKIYMQNPALCILDYEMPNKSGFDVVREVRGRAGYVSMPIMIFTAISDRDIKIQGLGLDIDDYLNKPADAEEIIARVKLLLRRTKQRLDSNPLTRLPGNPSIQATIESRIQEQLKFAVLYCDLNNFKAFNDKYGFEAGDKIIKFTAMTILEAAKLDPENFVGHIGGDDFIAISSPETAETIAKTIIEVFDAKSPSFYNEKDREQGFMESFNRKGEQQKFPFLSIGIGIVHNTKRPITSYAMVSNIAAELKGFVKQQPGSAYVFDRRDN</sequence>
<dbReference type="RefSeq" id="WP_012414268.1">
    <property type="nucleotide sequence ID" value="NC_010644.1"/>
</dbReference>
<dbReference type="InterPro" id="IPR029787">
    <property type="entry name" value="Nucleotide_cyclase"/>
</dbReference>
<keyword evidence="2" id="KW-0902">Two-component regulatory system</keyword>
<dbReference type="AlphaFoldDB" id="B2KAV7"/>
<dbReference type="EMBL" id="CP001055">
    <property type="protein sequence ID" value="ACC97653.1"/>
    <property type="molecule type" value="Genomic_DNA"/>
</dbReference>
<evidence type="ECO:0000313" key="10">
    <source>
        <dbReference type="Proteomes" id="UP000001029"/>
    </source>
</evidence>
<dbReference type="Pfam" id="PF00072">
    <property type="entry name" value="Response_reg"/>
    <property type="match status" value="1"/>
</dbReference>
<evidence type="ECO:0000259" key="8">
    <source>
        <dbReference type="PROSITE" id="PS50887"/>
    </source>
</evidence>
<dbReference type="GO" id="GO:0005829">
    <property type="term" value="C:cytosol"/>
    <property type="evidence" value="ECO:0007669"/>
    <property type="project" value="TreeGrafter"/>
</dbReference>
<dbReference type="GO" id="GO:0000156">
    <property type="term" value="F:phosphorelay response regulator activity"/>
    <property type="evidence" value="ECO:0007669"/>
    <property type="project" value="TreeGrafter"/>
</dbReference>
<name>B2KAV7_ELUMP</name>
<evidence type="ECO:0000256" key="2">
    <source>
        <dbReference type="ARBA" id="ARBA00023012"/>
    </source>
</evidence>
<keyword evidence="1 6" id="KW-0597">Phosphoprotein</keyword>
<keyword evidence="10" id="KW-1185">Reference proteome</keyword>
<evidence type="ECO:0000256" key="6">
    <source>
        <dbReference type="PROSITE-ProRule" id="PRU00169"/>
    </source>
</evidence>
<accession>B2KAV7</accession>
<dbReference type="CDD" id="cd17574">
    <property type="entry name" value="REC_OmpR"/>
    <property type="match status" value="1"/>
</dbReference>
<dbReference type="NCBIfam" id="TIGR00254">
    <property type="entry name" value="GGDEF"/>
    <property type="match status" value="1"/>
</dbReference>
<dbReference type="SUPFAM" id="SSF52172">
    <property type="entry name" value="CheY-like"/>
    <property type="match status" value="1"/>
</dbReference>
<dbReference type="Proteomes" id="UP000001029">
    <property type="component" value="Chromosome"/>
</dbReference>